<keyword evidence="5 8" id="KW-0812">Transmembrane</keyword>
<evidence type="ECO:0000256" key="6">
    <source>
        <dbReference type="ARBA" id="ARBA00022989"/>
    </source>
</evidence>
<comment type="caution">
    <text evidence="9">The sequence shown here is derived from an EMBL/GenBank/DDBJ whole genome shotgun (WGS) entry which is preliminary data.</text>
</comment>
<protein>
    <submittedName>
        <fullName evidence="9">Iron ABC transporter permease</fullName>
    </submittedName>
</protein>
<reference evidence="9 10" key="1">
    <citation type="journal article" date="2022" name="Genome Biol. Evol.">
        <title>Host diet, physiology and behaviors set the stage for Lachnospiraceae cladogenesis.</title>
        <authorList>
            <person name="Vera-Ponce De Leon A."/>
            <person name="Schneider M."/>
            <person name="Jahnes B.C."/>
            <person name="Sadowski V."/>
            <person name="Camuy-Velez L.A."/>
            <person name="Duan J."/>
            <person name="Sabree Z.L."/>
        </authorList>
    </citation>
    <scope>NUCLEOTIDE SEQUENCE [LARGE SCALE GENOMIC DNA]</scope>
    <source>
        <strain evidence="9 10">PAL227</strain>
    </source>
</reference>
<evidence type="ECO:0000256" key="8">
    <source>
        <dbReference type="SAM" id="Phobius"/>
    </source>
</evidence>
<evidence type="ECO:0000256" key="7">
    <source>
        <dbReference type="ARBA" id="ARBA00023136"/>
    </source>
</evidence>
<evidence type="ECO:0000256" key="1">
    <source>
        <dbReference type="ARBA" id="ARBA00004651"/>
    </source>
</evidence>
<dbReference type="InterPro" id="IPR000522">
    <property type="entry name" value="ABC_transptr_permease_BtuC"/>
</dbReference>
<keyword evidence="7 8" id="KW-0472">Membrane</keyword>
<feature type="transmembrane region" description="Helical" evidence="8">
    <location>
        <begin position="244"/>
        <end position="274"/>
    </location>
</feature>
<dbReference type="InterPro" id="IPR037294">
    <property type="entry name" value="ABC_BtuC-like"/>
</dbReference>
<feature type="transmembrane region" description="Helical" evidence="8">
    <location>
        <begin position="74"/>
        <end position="93"/>
    </location>
</feature>
<evidence type="ECO:0000256" key="4">
    <source>
        <dbReference type="ARBA" id="ARBA00022475"/>
    </source>
</evidence>
<sequence>MRASSKQSIRTPIKNIWGITIGLLVILVALFFLSLSLGASSFQLKETWGYLLYGEGEAVIGNIVRLIRLPRSVGAVLCGSGLAVAGMLLQSALNNSLAAPGTIGVNSGAGFLVVAAAIFFPGSFMAKTVFAFIGALLAALLVFMIARKTEGSRSKIILTGVAVSSLLSAGSDTLVTLYPDSVMDRTSFFIGGFAHTQGRVLIYVWPLIIVSLLAAWLFGKQMNVLSLGDEMAESLGLHTKRFRFLLLFLAALLAGASACIGGLLGFVGLVVPHIVRMVIGTDHRRLIPLTALAGSVLVLGCDLLARVLFRPFELPVGILLSFLGAPFFLFLILKHKRRVEQ</sequence>
<evidence type="ECO:0000256" key="5">
    <source>
        <dbReference type="ARBA" id="ARBA00022692"/>
    </source>
</evidence>
<dbReference type="SUPFAM" id="SSF81345">
    <property type="entry name" value="ABC transporter involved in vitamin B12 uptake, BtuC"/>
    <property type="match status" value="1"/>
</dbReference>
<comment type="subcellular location">
    <subcellularLocation>
        <location evidence="1">Cell membrane</location>
        <topology evidence="1">Multi-pass membrane protein</topology>
    </subcellularLocation>
</comment>
<feature type="transmembrane region" description="Helical" evidence="8">
    <location>
        <begin position="200"/>
        <end position="219"/>
    </location>
</feature>
<feature type="transmembrane region" description="Helical" evidence="8">
    <location>
        <begin position="314"/>
        <end position="333"/>
    </location>
</feature>
<name>A0ABT1EFQ8_9FIRM</name>
<dbReference type="Gene3D" id="1.10.3470.10">
    <property type="entry name" value="ABC transporter involved in vitamin B12 uptake, BtuC"/>
    <property type="match status" value="1"/>
</dbReference>
<accession>A0ABT1EFQ8</accession>
<keyword evidence="4" id="KW-1003">Cell membrane</keyword>
<comment type="similarity">
    <text evidence="2">Belongs to the binding-protein-dependent transport system permease family. FecCD subfamily.</text>
</comment>
<feature type="transmembrane region" description="Helical" evidence="8">
    <location>
        <begin position="286"/>
        <end position="308"/>
    </location>
</feature>
<feature type="transmembrane region" description="Helical" evidence="8">
    <location>
        <begin position="157"/>
        <end position="179"/>
    </location>
</feature>
<evidence type="ECO:0000313" key="9">
    <source>
        <dbReference type="EMBL" id="MCP1109545.1"/>
    </source>
</evidence>
<feature type="transmembrane region" description="Helical" evidence="8">
    <location>
        <begin position="99"/>
        <end position="121"/>
    </location>
</feature>
<feature type="transmembrane region" description="Helical" evidence="8">
    <location>
        <begin position="128"/>
        <end position="145"/>
    </location>
</feature>
<keyword evidence="10" id="KW-1185">Reference proteome</keyword>
<organism evidence="9 10">
    <name type="scientific">Ohessyouella blattaphilus</name>
    <dbReference type="NCBI Taxonomy" id="2949333"/>
    <lineage>
        <taxon>Bacteria</taxon>
        <taxon>Bacillati</taxon>
        <taxon>Bacillota</taxon>
        <taxon>Clostridia</taxon>
        <taxon>Lachnospirales</taxon>
        <taxon>Lachnospiraceae</taxon>
        <taxon>Ohessyouella</taxon>
    </lineage>
</organism>
<dbReference type="Pfam" id="PF01032">
    <property type="entry name" value="FecCD"/>
    <property type="match status" value="1"/>
</dbReference>
<dbReference type="PANTHER" id="PTHR30472">
    <property type="entry name" value="FERRIC ENTEROBACTIN TRANSPORT SYSTEM PERMEASE PROTEIN"/>
    <property type="match status" value="1"/>
</dbReference>
<evidence type="ECO:0000313" key="10">
    <source>
        <dbReference type="Proteomes" id="UP001523565"/>
    </source>
</evidence>
<dbReference type="PANTHER" id="PTHR30472:SF25">
    <property type="entry name" value="ABC TRANSPORTER PERMEASE PROTEIN MJ0876-RELATED"/>
    <property type="match status" value="1"/>
</dbReference>
<dbReference type="Proteomes" id="UP001523565">
    <property type="component" value="Unassembled WGS sequence"/>
</dbReference>
<keyword evidence="3" id="KW-0813">Transport</keyword>
<proteinExistence type="inferred from homology"/>
<dbReference type="CDD" id="cd06550">
    <property type="entry name" value="TM_ABC_iron-siderophores_like"/>
    <property type="match status" value="1"/>
</dbReference>
<evidence type="ECO:0000256" key="2">
    <source>
        <dbReference type="ARBA" id="ARBA00007935"/>
    </source>
</evidence>
<dbReference type="RefSeq" id="WP_262068449.1">
    <property type="nucleotide sequence ID" value="NZ_JAMXOC010000004.1"/>
</dbReference>
<gene>
    <name evidence="9" type="ORF">NK118_04680</name>
</gene>
<evidence type="ECO:0000256" key="3">
    <source>
        <dbReference type="ARBA" id="ARBA00022448"/>
    </source>
</evidence>
<keyword evidence="6 8" id="KW-1133">Transmembrane helix</keyword>
<feature type="transmembrane region" description="Helical" evidence="8">
    <location>
        <begin position="21"/>
        <end position="42"/>
    </location>
</feature>
<dbReference type="EMBL" id="JAMZFV010000004">
    <property type="protein sequence ID" value="MCP1109545.1"/>
    <property type="molecule type" value="Genomic_DNA"/>
</dbReference>